<reference evidence="2" key="1">
    <citation type="submission" date="2014-11" db="EMBL/GenBank/DDBJ databases">
        <authorList>
            <person name="Amaro Gonzalez C."/>
        </authorList>
    </citation>
    <scope>NUCLEOTIDE SEQUENCE</scope>
</reference>
<accession>A0A0E9U8I6</accession>
<evidence type="ECO:0000256" key="1">
    <source>
        <dbReference type="SAM" id="MobiDB-lite"/>
    </source>
</evidence>
<feature type="region of interest" description="Disordered" evidence="1">
    <location>
        <begin position="1"/>
        <end position="24"/>
    </location>
</feature>
<dbReference type="EMBL" id="GBXM01046530">
    <property type="protein sequence ID" value="JAH62047.1"/>
    <property type="molecule type" value="Transcribed_RNA"/>
</dbReference>
<dbReference type="AlphaFoldDB" id="A0A0E9U8I6"/>
<organism evidence="2">
    <name type="scientific">Anguilla anguilla</name>
    <name type="common">European freshwater eel</name>
    <name type="synonym">Muraena anguilla</name>
    <dbReference type="NCBI Taxonomy" id="7936"/>
    <lineage>
        <taxon>Eukaryota</taxon>
        <taxon>Metazoa</taxon>
        <taxon>Chordata</taxon>
        <taxon>Craniata</taxon>
        <taxon>Vertebrata</taxon>
        <taxon>Euteleostomi</taxon>
        <taxon>Actinopterygii</taxon>
        <taxon>Neopterygii</taxon>
        <taxon>Teleostei</taxon>
        <taxon>Anguilliformes</taxon>
        <taxon>Anguillidae</taxon>
        <taxon>Anguilla</taxon>
    </lineage>
</organism>
<protein>
    <submittedName>
        <fullName evidence="2">Uncharacterized protein</fullName>
    </submittedName>
</protein>
<name>A0A0E9U8I6_ANGAN</name>
<evidence type="ECO:0000313" key="2">
    <source>
        <dbReference type="EMBL" id="JAH62047.1"/>
    </source>
</evidence>
<sequence>MNKHGVPFVGRESEREHAIPLSVK</sequence>
<reference evidence="2" key="2">
    <citation type="journal article" date="2015" name="Fish Shellfish Immunol.">
        <title>Early steps in the European eel (Anguilla anguilla)-Vibrio vulnificus interaction in the gills: Role of the RtxA13 toxin.</title>
        <authorList>
            <person name="Callol A."/>
            <person name="Pajuelo D."/>
            <person name="Ebbesson L."/>
            <person name="Teles M."/>
            <person name="MacKenzie S."/>
            <person name="Amaro C."/>
        </authorList>
    </citation>
    <scope>NUCLEOTIDE SEQUENCE</scope>
</reference>
<proteinExistence type="predicted"/>